<organism evidence="1 2">
    <name type="scientific">Lecanicillium saksenae</name>
    <dbReference type="NCBI Taxonomy" id="468837"/>
    <lineage>
        <taxon>Eukaryota</taxon>
        <taxon>Fungi</taxon>
        <taxon>Dikarya</taxon>
        <taxon>Ascomycota</taxon>
        <taxon>Pezizomycotina</taxon>
        <taxon>Sordariomycetes</taxon>
        <taxon>Hypocreomycetidae</taxon>
        <taxon>Hypocreales</taxon>
        <taxon>Cordycipitaceae</taxon>
        <taxon>Lecanicillium</taxon>
    </lineage>
</organism>
<proteinExistence type="predicted"/>
<comment type="caution">
    <text evidence="1">The sequence shown here is derived from an EMBL/GenBank/DDBJ whole genome shotgun (WGS) entry which is preliminary data.</text>
</comment>
<evidence type="ECO:0000313" key="2">
    <source>
        <dbReference type="Proteomes" id="UP001148737"/>
    </source>
</evidence>
<protein>
    <submittedName>
        <fullName evidence="1">Uncharacterized protein</fullName>
    </submittedName>
</protein>
<name>A0ACC1QFP5_9HYPO</name>
<gene>
    <name evidence="1" type="ORF">NLG97_g10083</name>
</gene>
<keyword evidence="2" id="KW-1185">Reference proteome</keyword>
<dbReference type="Proteomes" id="UP001148737">
    <property type="component" value="Unassembled WGS sequence"/>
</dbReference>
<sequence length="195" mass="21388">MAEVFDYIVVGGGMSGIIAARDLANAGHRVILLEARPRLGGRVFTDSALGGQLDMGGGYVHWTQASVWSELQRYGLDKTLKPPPSPETLYWLADGKVHQMENGNRHGLAEPLLKQMLGDARLLFPKPLDLNGVSDLQDESLKQRIDKLNLSSYDRDVLEGTLAGLVHDLSLHSALQMLHGVSAYMGQRTPKPKYS</sequence>
<reference evidence="1" key="1">
    <citation type="submission" date="2022-07" db="EMBL/GenBank/DDBJ databases">
        <title>Genome Sequence of Lecanicillium saksenae.</title>
        <authorList>
            <person name="Buettner E."/>
        </authorList>
    </citation>
    <scope>NUCLEOTIDE SEQUENCE</scope>
    <source>
        <strain evidence="1">VT-O1</strain>
    </source>
</reference>
<accession>A0ACC1QFP5</accession>
<evidence type="ECO:0000313" key="1">
    <source>
        <dbReference type="EMBL" id="KAJ3473889.1"/>
    </source>
</evidence>
<dbReference type="EMBL" id="JANAKD010002336">
    <property type="protein sequence ID" value="KAJ3473889.1"/>
    <property type="molecule type" value="Genomic_DNA"/>
</dbReference>